<dbReference type="Proteomes" id="UP000076083">
    <property type="component" value="Chromosome"/>
</dbReference>
<reference evidence="1 2" key="2">
    <citation type="journal article" date="2018" name="Nature">
        <title>Mutant phenotypes for thousands of bacterial genes of unknown function.</title>
        <authorList>
            <person name="Price M.N."/>
            <person name="Wetmore K.M."/>
            <person name="Waters R.J."/>
            <person name="Callaghan M."/>
            <person name="Ray J."/>
            <person name="Liu H."/>
            <person name="Kuehl J.V."/>
            <person name="Melnyk R.A."/>
            <person name="Lamson J.S."/>
            <person name="Suh Y."/>
            <person name="Carlson H.K."/>
            <person name="Esquivel Z."/>
            <person name="Sadeeshkumar H."/>
            <person name="Chakraborty R."/>
            <person name="Zane G.M."/>
            <person name="Rubin B.E."/>
            <person name="Wall J.D."/>
            <person name="Visel A."/>
            <person name="Bristow J."/>
            <person name="Blow M.J."/>
            <person name="Arkin A.P."/>
            <person name="Deutschbauer A.M."/>
        </authorList>
    </citation>
    <scope>NUCLEOTIDE SEQUENCE [LARGE SCALE GENOMIC DNA]</scope>
    <source>
        <strain evidence="1 2">FW300-N2E2</strain>
    </source>
</reference>
<reference evidence="2" key="1">
    <citation type="submission" date="2016-04" db="EMBL/GenBank/DDBJ databases">
        <authorList>
            <person name="Ray J."/>
            <person name="Price M."/>
            <person name="Deutschbauer A."/>
        </authorList>
    </citation>
    <scope>NUCLEOTIDE SEQUENCE [LARGE SCALE GENOMIC DNA]</scope>
    <source>
        <strain evidence="2">FW300-N2E2</strain>
    </source>
</reference>
<proteinExistence type="predicted"/>
<dbReference type="AlphaFoldDB" id="A0A159ZSA4"/>
<dbReference type="EMBL" id="CP015225">
    <property type="protein sequence ID" value="AMZ70416.1"/>
    <property type="molecule type" value="Genomic_DNA"/>
</dbReference>
<accession>A0A159ZSA4</accession>
<evidence type="ECO:0000313" key="2">
    <source>
        <dbReference type="Proteomes" id="UP000076083"/>
    </source>
</evidence>
<sequence>MRPGKQIASAYLEAQFLLAPIHIGERWAKLITQLELLDECGAQSRARRFGYQQSTLLQPETLADADGKWDWSFATA</sequence>
<evidence type="ECO:0000313" key="1">
    <source>
        <dbReference type="EMBL" id="AMZ70416.1"/>
    </source>
</evidence>
<gene>
    <name evidence="1" type="ORF">TK06_04610</name>
</gene>
<organism evidence="1 2">
    <name type="scientific">Pseudomonas fluorescens</name>
    <dbReference type="NCBI Taxonomy" id="294"/>
    <lineage>
        <taxon>Bacteria</taxon>
        <taxon>Pseudomonadati</taxon>
        <taxon>Pseudomonadota</taxon>
        <taxon>Gammaproteobacteria</taxon>
        <taxon>Pseudomonadales</taxon>
        <taxon>Pseudomonadaceae</taxon>
        <taxon>Pseudomonas</taxon>
    </lineage>
</organism>
<name>A0A159ZSA4_PSEFL</name>
<protein>
    <submittedName>
        <fullName evidence="1">Uncharacterized protein</fullName>
    </submittedName>
</protein>